<dbReference type="InterPro" id="IPR036286">
    <property type="entry name" value="LexA/Signal_pep-like_sf"/>
</dbReference>
<evidence type="ECO:0000313" key="1">
    <source>
        <dbReference type="EMBL" id="SFB89710.1"/>
    </source>
</evidence>
<dbReference type="Proteomes" id="UP000199058">
    <property type="component" value="Unassembled WGS sequence"/>
</dbReference>
<dbReference type="Gene3D" id="2.10.109.10">
    <property type="entry name" value="Umud Fragment, subunit A"/>
    <property type="match status" value="1"/>
</dbReference>
<accession>A0A1I1EXN6</accession>
<dbReference type="RefSeq" id="WP_425434189.1">
    <property type="nucleotide sequence ID" value="NZ_FOLH01000001.1"/>
</dbReference>
<organism evidence="1 2">
    <name type="scientific">Marinospirillum celere</name>
    <dbReference type="NCBI Taxonomy" id="1122252"/>
    <lineage>
        <taxon>Bacteria</taxon>
        <taxon>Pseudomonadati</taxon>
        <taxon>Pseudomonadota</taxon>
        <taxon>Gammaproteobacteria</taxon>
        <taxon>Oceanospirillales</taxon>
        <taxon>Oceanospirillaceae</taxon>
        <taxon>Marinospirillum</taxon>
    </lineage>
</organism>
<dbReference type="STRING" id="1122252.SAMN05660443_0799"/>
<dbReference type="EMBL" id="FOLH01000001">
    <property type="protein sequence ID" value="SFB89710.1"/>
    <property type="molecule type" value="Genomic_DNA"/>
</dbReference>
<protein>
    <submittedName>
        <fullName evidence="1">DNA polymerase V</fullName>
    </submittedName>
</protein>
<dbReference type="SUPFAM" id="SSF51306">
    <property type="entry name" value="LexA/Signal peptidase"/>
    <property type="match status" value="1"/>
</dbReference>
<gene>
    <name evidence="1" type="ORF">SAMN05660443_0799</name>
</gene>
<evidence type="ECO:0000313" key="2">
    <source>
        <dbReference type="Proteomes" id="UP000199058"/>
    </source>
</evidence>
<dbReference type="AlphaFoldDB" id="A0A1I1EXN6"/>
<sequence>MRVSHLGESGHFPSSPLPLYLERVSTGFPSPAQDYVEQALDLNEILVKRPASTFFVRAEGEVA</sequence>
<name>A0A1I1EXN6_9GAMM</name>
<reference evidence="1 2" key="1">
    <citation type="submission" date="2016-10" db="EMBL/GenBank/DDBJ databases">
        <authorList>
            <person name="de Groot N.N."/>
        </authorList>
    </citation>
    <scope>NUCLEOTIDE SEQUENCE [LARGE SCALE GENOMIC DNA]</scope>
    <source>
        <strain evidence="1 2">DSM 18438</strain>
    </source>
</reference>
<proteinExistence type="predicted"/>
<keyword evidence="2" id="KW-1185">Reference proteome</keyword>